<evidence type="ECO:0000256" key="7">
    <source>
        <dbReference type="SAM" id="Phobius"/>
    </source>
</evidence>
<dbReference type="InterPro" id="IPR052337">
    <property type="entry name" value="SAT4-like"/>
</dbReference>
<feature type="domain" description="Rhodopsin" evidence="8">
    <location>
        <begin position="35"/>
        <end position="270"/>
    </location>
</feature>
<dbReference type="Proteomes" id="UP000243797">
    <property type="component" value="Unassembled WGS sequence"/>
</dbReference>
<feature type="transmembrane region" description="Helical" evidence="7">
    <location>
        <begin position="170"/>
        <end position="194"/>
    </location>
</feature>
<dbReference type="STRING" id="2082308.A0A2K1QV00"/>
<evidence type="ECO:0000256" key="3">
    <source>
        <dbReference type="ARBA" id="ARBA00022989"/>
    </source>
</evidence>
<dbReference type="GO" id="GO:0016020">
    <property type="term" value="C:membrane"/>
    <property type="evidence" value="ECO:0007669"/>
    <property type="project" value="UniProtKB-SubCell"/>
</dbReference>
<feature type="region of interest" description="Disordered" evidence="6">
    <location>
        <begin position="281"/>
        <end position="302"/>
    </location>
</feature>
<feature type="transmembrane region" description="Helical" evidence="7">
    <location>
        <begin position="90"/>
        <end position="112"/>
    </location>
</feature>
<sequence>MSSTLHAQGAVKSGLDVVTCAAIVMILSGITVIGRLYSHLAITRNFGVEDIFIIFAWLFSLLVTISFVFQRKNGLGYHAVDLTPAEVTNFLKYFWVTLWSYNAALTCTKFSLLFQYRRIFVTPRFQIAVKIMITILVIYGLWTFLGCIFICWPISFFWTHSGNGKCIPTWPLFIGNTVMNILTDFMVILSPMPVLTNLHLPRRQKLALMAVFAVGGFVIIVSVLRLIQFIKSNGATDFSWENVILGIWSITECTVGIICSSVPALKPLVIRLFPNFGSTNSGTRSQTYGRQSKNKTGADTERGNVTFIGAGDDEKLFGRENEPETIQVSKNGPDGINVITTTTVSAQVQSVKSDVS</sequence>
<dbReference type="InterPro" id="IPR049326">
    <property type="entry name" value="Rhodopsin_dom_fungi"/>
</dbReference>
<comment type="caution">
    <text evidence="9">The sequence shown here is derived from an EMBL/GenBank/DDBJ whole genome shotgun (WGS) entry which is preliminary data.</text>
</comment>
<feature type="transmembrane region" description="Helical" evidence="7">
    <location>
        <begin position="247"/>
        <end position="265"/>
    </location>
</feature>
<dbReference type="AlphaFoldDB" id="A0A2K1QV00"/>
<keyword evidence="3 7" id="KW-1133">Transmembrane helix</keyword>
<comment type="similarity">
    <text evidence="5">Belongs to the SAT4 family.</text>
</comment>
<dbReference type="PANTHER" id="PTHR33048">
    <property type="entry name" value="PTH11-LIKE INTEGRAL MEMBRANE PROTEIN (AFU_ORTHOLOGUE AFUA_5G11245)"/>
    <property type="match status" value="1"/>
</dbReference>
<accession>A0A2K1QV00</accession>
<dbReference type="InParanoid" id="A0A2K1QV00"/>
<dbReference type="EMBL" id="NKHZ01000039">
    <property type="protein sequence ID" value="PNS18872.1"/>
    <property type="molecule type" value="Genomic_DNA"/>
</dbReference>
<name>A0A2K1QV00_9PEZI</name>
<feature type="transmembrane region" description="Helical" evidence="7">
    <location>
        <begin position="50"/>
        <end position="70"/>
    </location>
</feature>
<organism evidence="9 10">
    <name type="scientific">Sphaceloma murrayae</name>
    <dbReference type="NCBI Taxonomy" id="2082308"/>
    <lineage>
        <taxon>Eukaryota</taxon>
        <taxon>Fungi</taxon>
        <taxon>Dikarya</taxon>
        <taxon>Ascomycota</taxon>
        <taxon>Pezizomycotina</taxon>
        <taxon>Dothideomycetes</taxon>
        <taxon>Dothideomycetidae</taxon>
        <taxon>Myriangiales</taxon>
        <taxon>Elsinoaceae</taxon>
        <taxon>Sphaceloma</taxon>
    </lineage>
</organism>
<evidence type="ECO:0000256" key="2">
    <source>
        <dbReference type="ARBA" id="ARBA00022692"/>
    </source>
</evidence>
<feature type="transmembrane region" description="Helical" evidence="7">
    <location>
        <begin position="15"/>
        <end position="38"/>
    </location>
</feature>
<feature type="compositionally biased region" description="Polar residues" evidence="6">
    <location>
        <begin position="281"/>
        <end position="295"/>
    </location>
</feature>
<evidence type="ECO:0000256" key="4">
    <source>
        <dbReference type="ARBA" id="ARBA00023136"/>
    </source>
</evidence>
<dbReference type="OrthoDB" id="444631at2759"/>
<dbReference type="PANTHER" id="PTHR33048:SF47">
    <property type="entry name" value="INTEGRAL MEMBRANE PROTEIN-RELATED"/>
    <property type="match status" value="1"/>
</dbReference>
<evidence type="ECO:0000259" key="8">
    <source>
        <dbReference type="Pfam" id="PF20684"/>
    </source>
</evidence>
<evidence type="ECO:0000256" key="6">
    <source>
        <dbReference type="SAM" id="MobiDB-lite"/>
    </source>
</evidence>
<proteinExistence type="inferred from homology"/>
<evidence type="ECO:0000313" key="9">
    <source>
        <dbReference type="EMBL" id="PNS18872.1"/>
    </source>
</evidence>
<reference evidence="9 10" key="1">
    <citation type="submission" date="2017-06" db="EMBL/GenBank/DDBJ databases">
        <title>Draft genome sequence of a variant of Elsinoe murrayae.</title>
        <authorList>
            <person name="Cheng Q."/>
        </authorList>
    </citation>
    <scope>NUCLEOTIDE SEQUENCE [LARGE SCALE GENOMIC DNA]</scope>
    <source>
        <strain evidence="9 10">CQ-2017a</strain>
    </source>
</reference>
<keyword evidence="2 7" id="KW-0812">Transmembrane</keyword>
<evidence type="ECO:0000256" key="1">
    <source>
        <dbReference type="ARBA" id="ARBA00004141"/>
    </source>
</evidence>
<gene>
    <name evidence="9" type="ORF">CAC42_5411</name>
</gene>
<comment type="subcellular location">
    <subcellularLocation>
        <location evidence="1">Membrane</location>
        <topology evidence="1">Multi-pass membrane protein</topology>
    </subcellularLocation>
</comment>
<protein>
    <recommendedName>
        <fullName evidence="8">Rhodopsin domain-containing protein</fullName>
    </recommendedName>
</protein>
<keyword evidence="10" id="KW-1185">Reference proteome</keyword>
<evidence type="ECO:0000313" key="10">
    <source>
        <dbReference type="Proteomes" id="UP000243797"/>
    </source>
</evidence>
<evidence type="ECO:0000256" key="5">
    <source>
        <dbReference type="ARBA" id="ARBA00038359"/>
    </source>
</evidence>
<dbReference type="Pfam" id="PF20684">
    <property type="entry name" value="Fung_rhodopsin"/>
    <property type="match status" value="1"/>
</dbReference>
<feature type="transmembrane region" description="Helical" evidence="7">
    <location>
        <begin position="133"/>
        <end position="158"/>
    </location>
</feature>
<feature type="transmembrane region" description="Helical" evidence="7">
    <location>
        <begin position="206"/>
        <end position="227"/>
    </location>
</feature>
<keyword evidence="4 7" id="KW-0472">Membrane</keyword>